<dbReference type="PANTHER" id="PTHR45700:SF2">
    <property type="entry name" value="UBIQUITIN-PROTEIN LIGASE E3C"/>
    <property type="match status" value="1"/>
</dbReference>
<dbReference type="Gene3D" id="3.30.2160.10">
    <property type="entry name" value="Hect, E3 ligase catalytic domain"/>
    <property type="match status" value="1"/>
</dbReference>
<dbReference type="FunFam" id="3.30.2410.10:FF:000011">
    <property type="entry name" value="Putative Ubiquitin-protein ligase E3C"/>
    <property type="match status" value="1"/>
</dbReference>
<evidence type="ECO:0000313" key="16">
    <source>
        <dbReference type="EMBL" id="CAF0880685.1"/>
    </source>
</evidence>
<feature type="region of interest" description="Disordered" evidence="14">
    <location>
        <begin position="555"/>
        <end position="578"/>
    </location>
</feature>
<dbReference type="PROSITE" id="PS50237">
    <property type="entry name" value="HECT"/>
    <property type="match status" value="1"/>
</dbReference>
<keyword evidence="5" id="KW-0808">Transferase</keyword>
<evidence type="ECO:0000256" key="12">
    <source>
        <dbReference type="ARBA" id="ARBA00081642"/>
    </source>
</evidence>
<evidence type="ECO:0000256" key="4">
    <source>
        <dbReference type="ARBA" id="ARBA00022499"/>
    </source>
</evidence>
<dbReference type="FunFam" id="3.90.1750.10:FF:000014">
    <property type="entry name" value="Putative Ubiquitin-protein ligase E3C"/>
    <property type="match status" value="1"/>
</dbReference>
<comment type="catalytic activity">
    <reaction evidence="1">
        <text>S-ubiquitinyl-[E2 ubiquitin-conjugating enzyme]-L-cysteine + [acceptor protein]-L-lysine = [E2 ubiquitin-conjugating enzyme]-L-cysteine + N(6)-ubiquitinyl-[acceptor protein]-L-lysine.</text>
        <dbReference type="EC" id="2.3.2.26"/>
    </reaction>
</comment>
<keyword evidence="6 13" id="KW-0833">Ubl conjugation pathway</keyword>
<dbReference type="GO" id="GO:0061630">
    <property type="term" value="F:ubiquitin protein ligase activity"/>
    <property type="evidence" value="ECO:0007669"/>
    <property type="project" value="UniProtKB-EC"/>
</dbReference>
<gene>
    <name evidence="17" type="ORF">OKA104_LOCUS32050</name>
    <name evidence="16" type="ORF">VCS650_LOCUS8230</name>
</gene>
<evidence type="ECO:0000256" key="5">
    <source>
        <dbReference type="ARBA" id="ARBA00022679"/>
    </source>
</evidence>
<accession>A0A813Y8P2</accession>
<name>A0A813Y8P2_9BILA</name>
<dbReference type="Gene3D" id="3.30.2410.10">
    <property type="entry name" value="Hect, E3 ligase catalytic domain"/>
    <property type="match status" value="1"/>
</dbReference>
<dbReference type="FunFam" id="3.30.2160.10:FF:000002">
    <property type="entry name" value="Putative Ubiquitin-protein ligase E3C"/>
    <property type="match status" value="1"/>
</dbReference>
<dbReference type="InterPro" id="IPR000569">
    <property type="entry name" value="HECT_dom"/>
</dbReference>
<evidence type="ECO:0000256" key="2">
    <source>
        <dbReference type="ARBA" id="ARBA00004906"/>
    </source>
</evidence>
<organism evidence="16 18">
    <name type="scientific">Adineta steineri</name>
    <dbReference type="NCBI Taxonomy" id="433720"/>
    <lineage>
        <taxon>Eukaryota</taxon>
        <taxon>Metazoa</taxon>
        <taxon>Spiralia</taxon>
        <taxon>Gnathifera</taxon>
        <taxon>Rotifera</taxon>
        <taxon>Eurotatoria</taxon>
        <taxon>Bdelloidea</taxon>
        <taxon>Adinetida</taxon>
        <taxon>Adinetidae</taxon>
        <taxon>Adineta</taxon>
    </lineage>
</organism>
<evidence type="ECO:0000256" key="8">
    <source>
        <dbReference type="ARBA" id="ARBA00061050"/>
    </source>
</evidence>
<dbReference type="CDD" id="cd00078">
    <property type="entry name" value="HECTc"/>
    <property type="match status" value="1"/>
</dbReference>
<dbReference type="Gene3D" id="3.90.1750.10">
    <property type="entry name" value="Hect, E3 ligase catalytic domains"/>
    <property type="match status" value="1"/>
</dbReference>
<proteinExistence type="inferred from homology"/>
<dbReference type="AlphaFoldDB" id="A0A813Y8P2"/>
<keyword evidence="7" id="KW-0832">Ubl conjugation</keyword>
<evidence type="ECO:0000256" key="6">
    <source>
        <dbReference type="ARBA" id="ARBA00022786"/>
    </source>
</evidence>
<dbReference type="SMART" id="SM00119">
    <property type="entry name" value="HECTc"/>
    <property type="match status" value="1"/>
</dbReference>
<dbReference type="OrthoDB" id="8068875at2759"/>
<comment type="similarity">
    <text evidence="8">Belongs to the UBE3C family.</text>
</comment>
<comment type="pathway">
    <text evidence="2">Protein modification; protein ubiquitination.</text>
</comment>
<reference evidence="16" key="1">
    <citation type="submission" date="2021-02" db="EMBL/GenBank/DDBJ databases">
        <authorList>
            <person name="Nowell W R."/>
        </authorList>
    </citation>
    <scope>NUCLEOTIDE SEQUENCE</scope>
</reference>
<dbReference type="InterPro" id="IPR035983">
    <property type="entry name" value="Hect_E3_ubiquitin_ligase"/>
</dbReference>
<evidence type="ECO:0000256" key="13">
    <source>
        <dbReference type="PROSITE-ProRule" id="PRU00104"/>
    </source>
</evidence>
<dbReference type="GO" id="GO:0006511">
    <property type="term" value="P:ubiquitin-dependent protein catabolic process"/>
    <property type="evidence" value="ECO:0007669"/>
    <property type="project" value="TreeGrafter"/>
</dbReference>
<dbReference type="SUPFAM" id="SSF56204">
    <property type="entry name" value="Hect, E3 ligase catalytic domain"/>
    <property type="match status" value="1"/>
</dbReference>
<feature type="domain" description="HECT" evidence="15">
    <location>
        <begin position="735"/>
        <end position="1074"/>
    </location>
</feature>
<dbReference type="EMBL" id="CAJOAY010003768">
    <property type="protein sequence ID" value="CAF4038981.1"/>
    <property type="molecule type" value="Genomic_DNA"/>
</dbReference>
<evidence type="ECO:0000259" key="15">
    <source>
        <dbReference type="PROSITE" id="PS50237"/>
    </source>
</evidence>
<evidence type="ECO:0000313" key="18">
    <source>
        <dbReference type="Proteomes" id="UP000663891"/>
    </source>
</evidence>
<dbReference type="Proteomes" id="UP000663881">
    <property type="component" value="Unassembled WGS sequence"/>
</dbReference>
<evidence type="ECO:0000256" key="9">
    <source>
        <dbReference type="ARBA" id="ARBA00063372"/>
    </source>
</evidence>
<comment type="subunit">
    <text evidence="9">Interacts with 26S proteasomes. Interacts (via the HECT domain) with UBE2D1 and, less efficiently, with UBE2L3.</text>
</comment>
<sequence length="1074" mass="124654">MHSFLFVGNHKSQPSQDYSRTSNINNRDDFIKRAEQDREKRELNRRQLYASIKIQSFYRRIRAQNELTRLARERTSKLIAQLQSTSFNEENLIHLANLIKFGFKPSTDANLMMSLIDSCWKHRQAIIDKLSNNNNNSSLKIAIAKLLKYTVRCLSYFESIRLPTRFIEWFTDAKSYPNENLSSQNVQILTNYFLRNIIRNGYYTQMCAVIQSKVPLNVSKESRIPAIEPIVELLARPIESQSLDSIVRDEALITLRNELFSRSDLPALPLIITPALIHRPNFPSIRYIELIDFNPTFPIDSLLYQNWKLYQLHAFLLIVDSRIDQLPASLTTRIVAIIRYFSNGLITTNFNHLPIHDNDTEDQDKDEQMEIERDEPNGELIEDCLAILNKRSTTTYLFKLANKQNHISTEGYNEYISNIATVAHSLIFHRQESILRSNFLMILSTSPSFLRHLWSVCSTLKYETDYHEQVLLLSHISCASSLLKDADIDRIESLLVTFCSLYSMSLVPLHDDEFFRGPPDTAFRTKEISDMVKILRDVCMGIVRFMYPDKQISNQSTNTAMNTNDDDESTPKINRANRQVETARQRASKFSIVFKIIVQLLQQLRSRDVRRQFCPPEYWLTNQFQLHLDKTYILPFARGLSDPLLLSSETYFNRDRAPDAFPFSVTELRLLTILQQIPFVIPFDTRVQVLNLLIQQNKSEQQQGAEFLQNGSTINVRIRRDYIYEDAFEKLSPENEPNLRRKIRVSFINAVGLDEAGVDGGGLFREFMNELLKSSFNPIRGLFKLTSDGYLYPNPNIAFIDENFGPHYYFLGRILGKAVYEKFLAELPFATFFLQKILSRSSGKVDIHHLASLDPEMYKNLLYLKNYDGNVEDLGLDFTIVNSEIGQTQVIELKPNGRNIAVTDENRIEYIHLVANYKLNKQITEQVFKFRQGLGDVINLEWLRMFDANELRILISGAPGEIDVNDWRNHSQYRAPYNKEHPVIQAFWRCVHEFPDEQKRKLLKFTTSCSRPPLFGFKELYPEFCIQSAGSEIDRLPTSNTCINLLKLPEYNDENMLKEKLLYAIQAAAGFEYS</sequence>
<dbReference type="PROSITE" id="PS50096">
    <property type="entry name" value="IQ"/>
    <property type="match status" value="1"/>
</dbReference>
<dbReference type="Pfam" id="PF00632">
    <property type="entry name" value="HECT"/>
    <property type="match status" value="1"/>
</dbReference>
<evidence type="ECO:0000256" key="14">
    <source>
        <dbReference type="SAM" id="MobiDB-lite"/>
    </source>
</evidence>
<protein>
    <recommendedName>
        <fullName evidence="10">Ubiquitin-protein ligase E3C</fullName>
        <ecNumber evidence="3">2.3.2.26</ecNumber>
    </recommendedName>
    <alternativeName>
        <fullName evidence="11">HECT-type ubiquitin transferase E3C</fullName>
    </alternativeName>
    <alternativeName>
        <fullName evidence="12">RTA-associated ubiquitin ligase</fullName>
    </alternativeName>
</protein>
<evidence type="ECO:0000313" key="17">
    <source>
        <dbReference type="EMBL" id="CAF4038981.1"/>
    </source>
</evidence>
<feature type="active site" description="Glycyl thioester intermediate" evidence="13">
    <location>
        <position position="1042"/>
    </location>
</feature>
<comment type="caution">
    <text evidence="16">The sequence shown here is derived from an EMBL/GenBank/DDBJ whole genome shotgun (WGS) entry which is preliminary data.</text>
</comment>
<evidence type="ECO:0000256" key="7">
    <source>
        <dbReference type="ARBA" id="ARBA00022843"/>
    </source>
</evidence>
<evidence type="ECO:0000256" key="11">
    <source>
        <dbReference type="ARBA" id="ARBA00077269"/>
    </source>
</evidence>
<keyword evidence="4" id="KW-1017">Isopeptide bond</keyword>
<dbReference type="InterPro" id="IPR044611">
    <property type="entry name" value="E3A/B/C-like"/>
</dbReference>
<dbReference type="GO" id="GO:0000209">
    <property type="term" value="P:protein polyubiquitination"/>
    <property type="evidence" value="ECO:0007669"/>
    <property type="project" value="InterPro"/>
</dbReference>
<dbReference type="EMBL" id="CAJNON010000054">
    <property type="protein sequence ID" value="CAF0880685.1"/>
    <property type="molecule type" value="Genomic_DNA"/>
</dbReference>
<evidence type="ECO:0000256" key="3">
    <source>
        <dbReference type="ARBA" id="ARBA00012485"/>
    </source>
</evidence>
<dbReference type="EC" id="2.3.2.26" evidence="3"/>
<dbReference type="Proteomes" id="UP000663891">
    <property type="component" value="Unassembled WGS sequence"/>
</dbReference>
<evidence type="ECO:0000256" key="10">
    <source>
        <dbReference type="ARBA" id="ARBA00067506"/>
    </source>
</evidence>
<evidence type="ECO:0000256" key="1">
    <source>
        <dbReference type="ARBA" id="ARBA00000885"/>
    </source>
</evidence>
<dbReference type="PANTHER" id="PTHR45700">
    <property type="entry name" value="UBIQUITIN-PROTEIN LIGASE E3C"/>
    <property type="match status" value="1"/>
</dbReference>